<name>A0AAV3Z4A7_9GAST</name>
<keyword evidence="2" id="KW-1133">Transmembrane helix</keyword>
<sequence>MLDDFDPLLMSKSVAVQKKEKKKKLKLSHQRGGSLNQETRRLALVRFLSEDFLLLLVLALLLLMLLAMLGHANFIVALGMNKQQKEIHVGDKLSQRLGDKETYQSVRGQSDRERLIWVAFSSANCLSLPLNPRSRRGEDRYGRRDGREMKGEKRG</sequence>
<keyword evidence="2" id="KW-0812">Transmembrane</keyword>
<organism evidence="3 4">
    <name type="scientific">Plakobranchus ocellatus</name>
    <dbReference type="NCBI Taxonomy" id="259542"/>
    <lineage>
        <taxon>Eukaryota</taxon>
        <taxon>Metazoa</taxon>
        <taxon>Spiralia</taxon>
        <taxon>Lophotrochozoa</taxon>
        <taxon>Mollusca</taxon>
        <taxon>Gastropoda</taxon>
        <taxon>Heterobranchia</taxon>
        <taxon>Euthyneura</taxon>
        <taxon>Panpulmonata</taxon>
        <taxon>Sacoglossa</taxon>
        <taxon>Placobranchoidea</taxon>
        <taxon>Plakobranchidae</taxon>
        <taxon>Plakobranchus</taxon>
    </lineage>
</organism>
<evidence type="ECO:0000256" key="1">
    <source>
        <dbReference type="SAM" id="MobiDB-lite"/>
    </source>
</evidence>
<feature type="transmembrane region" description="Helical" evidence="2">
    <location>
        <begin position="52"/>
        <end position="78"/>
    </location>
</feature>
<evidence type="ECO:0000313" key="3">
    <source>
        <dbReference type="EMBL" id="GFN94130.1"/>
    </source>
</evidence>
<accession>A0AAV3Z4A7</accession>
<dbReference type="Proteomes" id="UP000735302">
    <property type="component" value="Unassembled WGS sequence"/>
</dbReference>
<evidence type="ECO:0000313" key="4">
    <source>
        <dbReference type="Proteomes" id="UP000735302"/>
    </source>
</evidence>
<keyword evidence="4" id="KW-1185">Reference proteome</keyword>
<reference evidence="3 4" key="1">
    <citation type="journal article" date="2021" name="Elife">
        <title>Chloroplast acquisition without the gene transfer in kleptoplastic sea slugs, Plakobranchus ocellatus.</title>
        <authorList>
            <person name="Maeda T."/>
            <person name="Takahashi S."/>
            <person name="Yoshida T."/>
            <person name="Shimamura S."/>
            <person name="Takaki Y."/>
            <person name="Nagai Y."/>
            <person name="Toyoda A."/>
            <person name="Suzuki Y."/>
            <person name="Arimoto A."/>
            <person name="Ishii H."/>
            <person name="Satoh N."/>
            <person name="Nishiyama T."/>
            <person name="Hasebe M."/>
            <person name="Maruyama T."/>
            <person name="Minagawa J."/>
            <person name="Obokata J."/>
            <person name="Shigenobu S."/>
        </authorList>
    </citation>
    <scope>NUCLEOTIDE SEQUENCE [LARGE SCALE GENOMIC DNA]</scope>
</reference>
<feature type="region of interest" description="Disordered" evidence="1">
    <location>
        <begin position="136"/>
        <end position="155"/>
    </location>
</feature>
<comment type="caution">
    <text evidence="3">The sequence shown here is derived from an EMBL/GenBank/DDBJ whole genome shotgun (WGS) entry which is preliminary data.</text>
</comment>
<dbReference type="EMBL" id="BLXT01002413">
    <property type="protein sequence ID" value="GFN94130.1"/>
    <property type="molecule type" value="Genomic_DNA"/>
</dbReference>
<gene>
    <name evidence="3" type="ORF">PoB_002063600</name>
</gene>
<protein>
    <submittedName>
        <fullName evidence="3">Uncharacterized protein</fullName>
    </submittedName>
</protein>
<evidence type="ECO:0000256" key="2">
    <source>
        <dbReference type="SAM" id="Phobius"/>
    </source>
</evidence>
<keyword evidence="2" id="KW-0472">Membrane</keyword>
<dbReference type="AlphaFoldDB" id="A0AAV3Z4A7"/>
<proteinExistence type="predicted"/>